<dbReference type="EMBL" id="FUEZ01000003">
    <property type="protein sequence ID" value="SPM38213.1"/>
    <property type="molecule type" value="Genomic_DNA"/>
</dbReference>
<dbReference type="Gene3D" id="1.10.150.430">
    <property type="entry name" value="DUF3349, helical bundle"/>
    <property type="match status" value="1"/>
</dbReference>
<keyword evidence="2" id="KW-1185">Reference proteome</keyword>
<dbReference type="OrthoDB" id="4350726at2"/>
<evidence type="ECO:0000313" key="1">
    <source>
        <dbReference type="EMBL" id="SPM38213.1"/>
    </source>
</evidence>
<dbReference type="Pfam" id="PF11829">
    <property type="entry name" value="DUF3349"/>
    <property type="match status" value="1"/>
</dbReference>
<gene>
    <name evidence="1" type="ORF">MNAB215_389</name>
</gene>
<evidence type="ECO:0008006" key="3">
    <source>
        <dbReference type="Google" id="ProtNLM"/>
    </source>
</evidence>
<dbReference type="InterPro" id="IPR021784">
    <property type="entry name" value="DUF3349"/>
</dbReference>
<dbReference type="STRING" id="1841861.GCA_900157365_04592"/>
<dbReference type="RefSeq" id="WP_077077222.1">
    <property type="nucleotide sequence ID" value="NZ_FUEZ01000003.1"/>
</dbReference>
<name>A0A2U3P369_9MYCO</name>
<sequence>MGLGDRVVSRIVGFFRAGYPDWAPKTGYIPLLALLPRRVSDDEIASIAAKLLLRDRRPIDNADIGVEISRATSQLPSLNDVERVQQRLAAAGWSDKPPRV</sequence>
<dbReference type="InterPro" id="IPR044918">
    <property type="entry name" value="DUF3349_helical"/>
</dbReference>
<organism evidence="1 2">
    <name type="scientific">Mycobacterium numidiamassiliense</name>
    <dbReference type="NCBI Taxonomy" id="1841861"/>
    <lineage>
        <taxon>Bacteria</taxon>
        <taxon>Bacillati</taxon>
        <taxon>Actinomycetota</taxon>
        <taxon>Actinomycetes</taxon>
        <taxon>Mycobacteriales</taxon>
        <taxon>Mycobacteriaceae</taxon>
        <taxon>Mycobacterium</taxon>
    </lineage>
</organism>
<proteinExistence type="predicted"/>
<dbReference type="AlphaFoldDB" id="A0A2U3P369"/>
<accession>A0A2U3P369</accession>
<evidence type="ECO:0000313" key="2">
    <source>
        <dbReference type="Proteomes" id="UP000240424"/>
    </source>
</evidence>
<reference evidence="1 2" key="1">
    <citation type="submission" date="2017-01" db="EMBL/GenBank/DDBJ databases">
        <authorList>
            <consortium name="Urmite Genomes"/>
        </authorList>
    </citation>
    <scope>NUCLEOTIDE SEQUENCE [LARGE SCALE GENOMIC DNA]</scope>
    <source>
        <strain evidence="1 2">AB215</strain>
    </source>
</reference>
<dbReference type="Proteomes" id="UP000240424">
    <property type="component" value="Unassembled WGS sequence"/>
</dbReference>
<protein>
    <recommendedName>
        <fullName evidence="3">DUF3349 domain-containing protein</fullName>
    </recommendedName>
</protein>